<protein>
    <submittedName>
        <fullName evidence="1">Uncharacterized protein</fullName>
    </submittedName>
</protein>
<organism evidence="1 2">
    <name type="scientific">Heyndrickxia coagulans</name>
    <name type="common">Weizmannia coagulans</name>
    <dbReference type="NCBI Taxonomy" id="1398"/>
    <lineage>
        <taxon>Bacteria</taxon>
        <taxon>Bacillati</taxon>
        <taxon>Bacillota</taxon>
        <taxon>Bacilli</taxon>
        <taxon>Bacillales</taxon>
        <taxon>Bacillaceae</taxon>
        <taxon>Heyndrickxia</taxon>
    </lineage>
</organism>
<name>A0A150KBT2_HEYCO</name>
<accession>A0A150KBT2</accession>
<evidence type="ECO:0000313" key="1">
    <source>
        <dbReference type="EMBL" id="KYC66940.1"/>
    </source>
</evidence>
<dbReference type="PATRIC" id="fig|1398.26.peg.2984"/>
<comment type="caution">
    <text evidence="1">The sequence shown here is derived from an EMBL/GenBank/DDBJ whole genome shotgun (WGS) entry which is preliminary data.</text>
</comment>
<reference evidence="1 2" key="1">
    <citation type="submission" date="2016-01" db="EMBL/GenBank/DDBJ databases">
        <title>Genome Sequences of Twelve Sporeforming Bacillus Species Isolated from Foods.</title>
        <authorList>
            <person name="Berendsen E.M."/>
            <person name="Wells-Bennik M.H."/>
            <person name="Krawcyk A.O."/>
            <person name="De Jong A."/>
            <person name="Holsappel S."/>
            <person name="Eijlander R.T."/>
            <person name="Kuipers O.P."/>
        </authorList>
    </citation>
    <scope>NUCLEOTIDE SEQUENCE [LARGE SCALE GENOMIC DNA]</scope>
    <source>
        <strain evidence="1 2">B4098</strain>
    </source>
</reference>
<dbReference type="EMBL" id="LQYG01000003">
    <property type="protein sequence ID" value="KYC66940.1"/>
    <property type="molecule type" value="Genomic_DNA"/>
</dbReference>
<gene>
    <name evidence="1" type="ORF">B4098_2277</name>
</gene>
<dbReference type="AlphaFoldDB" id="A0A150KBT2"/>
<sequence length="45" mass="5253">MEAPFAEQENGRREKGQTDQLFFCQYARIFWNGVGNNSPKRSETN</sequence>
<dbReference type="Proteomes" id="UP000075288">
    <property type="component" value="Unassembled WGS sequence"/>
</dbReference>
<proteinExistence type="predicted"/>
<evidence type="ECO:0000313" key="2">
    <source>
        <dbReference type="Proteomes" id="UP000075288"/>
    </source>
</evidence>